<proteinExistence type="predicted"/>
<accession>R0KZM9</accession>
<protein>
    <submittedName>
        <fullName evidence="2">Uncharacterized protein</fullName>
    </submittedName>
</protein>
<gene>
    <name evidence="2" type="ORF">Anapl_02948</name>
</gene>
<evidence type="ECO:0000313" key="2">
    <source>
        <dbReference type="EMBL" id="EOA98788.1"/>
    </source>
</evidence>
<dbReference type="Proteomes" id="UP000296049">
    <property type="component" value="Unassembled WGS sequence"/>
</dbReference>
<dbReference type="EMBL" id="KB743435">
    <property type="protein sequence ID" value="EOA98788.1"/>
    <property type="molecule type" value="Genomic_DNA"/>
</dbReference>
<evidence type="ECO:0000256" key="1">
    <source>
        <dbReference type="SAM" id="Coils"/>
    </source>
</evidence>
<dbReference type="AlphaFoldDB" id="R0KZM9"/>
<organism evidence="2 3">
    <name type="scientific">Anas platyrhynchos</name>
    <name type="common">Mallard</name>
    <name type="synonym">Anas boschas</name>
    <dbReference type="NCBI Taxonomy" id="8839"/>
    <lineage>
        <taxon>Eukaryota</taxon>
        <taxon>Metazoa</taxon>
        <taxon>Chordata</taxon>
        <taxon>Craniata</taxon>
        <taxon>Vertebrata</taxon>
        <taxon>Euteleostomi</taxon>
        <taxon>Archelosauria</taxon>
        <taxon>Archosauria</taxon>
        <taxon>Dinosauria</taxon>
        <taxon>Saurischia</taxon>
        <taxon>Theropoda</taxon>
        <taxon>Coelurosauria</taxon>
        <taxon>Aves</taxon>
        <taxon>Neognathae</taxon>
        <taxon>Galloanserae</taxon>
        <taxon>Anseriformes</taxon>
        <taxon>Anatidae</taxon>
        <taxon>Anatinae</taxon>
        <taxon>Anas</taxon>
    </lineage>
</organism>
<sequence length="111" mass="12477">MLDSALTHRHQRALAAMNCTCRQAILEQKGLGEAYSPKAALLVVKLSLCSNVTKPVNNTPESPKNAHMVHVSLVPTEQLFKSREILLNTQDLQKNNEQYENRLENTIIKII</sequence>
<name>R0KZM9_ANAPL</name>
<keyword evidence="3" id="KW-1185">Reference proteome</keyword>
<feature type="coiled-coil region" evidence="1">
    <location>
        <begin position="82"/>
        <end position="109"/>
    </location>
</feature>
<evidence type="ECO:0000313" key="3">
    <source>
        <dbReference type="Proteomes" id="UP000296049"/>
    </source>
</evidence>
<reference evidence="3" key="1">
    <citation type="journal article" date="2013" name="Nat. Genet.">
        <title>The duck genome and transcriptome provide insight into an avian influenza virus reservoir species.</title>
        <authorList>
            <person name="Huang Y."/>
            <person name="Li Y."/>
            <person name="Burt D.W."/>
            <person name="Chen H."/>
            <person name="Zhang Y."/>
            <person name="Qian W."/>
            <person name="Kim H."/>
            <person name="Gan S."/>
            <person name="Zhao Y."/>
            <person name="Li J."/>
            <person name="Yi K."/>
            <person name="Feng H."/>
            <person name="Zhu P."/>
            <person name="Li B."/>
            <person name="Liu Q."/>
            <person name="Fairley S."/>
            <person name="Magor K.E."/>
            <person name="Du Z."/>
            <person name="Hu X."/>
            <person name="Goodman L."/>
            <person name="Tafer H."/>
            <person name="Vignal A."/>
            <person name="Lee T."/>
            <person name="Kim K.W."/>
            <person name="Sheng Z."/>
            <person name="An Y."/>
            <person name="Searle S."/>
            <person name="Herrero J."/>
            <person name="Groenen M.A."/>
            <person name="Crooijmans R.P."/>
            <person name="Faraut T."/>
            <person name="Cai Q."/>
            <person name="Webster R.G."/>
            <person name="Aldridge J.R."/>
            <person name="Warren W.C."/>
            <person name="Bartschat S."/>
            <person name="Kehr S."/>
            <person name="Marz M."/>
            <person name="Stadler P.F."/>
            <person name="Smith J."/>
            <person name="Kraus R.H."/>
            <person name="Zhao Y."/>
            <person name="Ren L."/>
            <person name="Fei J."/>
            <person name="Morisson M."/>
            <person name="Kaiser P."/>
            <person name="Griffin D.K."/>
            <person name="Rao M."/>
            <person name="Pitel F."/>
            <person name="Wang J."/>
            <person name="Li N."/>
        </authorList>
    </citation>
    <scope>NUCLEOTIDE SEQUENCE [LARGE SCALE GENOMIC DNA]</scope>
</reference>
<keyword evidence="1" id="KW-0175">Coiled coil</keyword>